<evidence type="ECO:0000256" key="18">
    <source>
        <dbReference type="ARBA" id="ARBA00049504"/>
    </source>
</evidence>
<evidence type="ECO:0000256" key="11">
    <source>
        <dbReference type="ARBA" id="ARBA00022842"/>
    </source>
</evidence>
<comment type="caution">
    <text evidence="20">The sequence shown here is derived from an EMBL/GenBank/DDBJ whole genome shotgun (WGS) entry which is preliminary data.</text>
</comment>
<evidence type="ECO:0000256" key="2">
    <source>
        <dbReference type="ARBA" id="ARBA00004651"/>
    </source>
</evidence>
<evidence type="ECO:0000256" key="16">
    <source>
        <dbReference type="ARBA" id="ARBA00032853"/>
    </source>
</evidence>
<dbReference type="InterPro" id="IPR003805">
    <property type="entry name" value="CobS"/>
</dbReference>
<evidence type="ECO:0000256" key="9">
    <source>
        <dbReference type="ARBA" id="ARBA00022679"/>
    </source>
</evidence>
<keyword evidence="8 19" id="KW-0169">Cobalamin biosynthesis</keyword>
<evidence type="ECO:0000256" key="6">
    <source>
        <dbReference type="ARBA" id="ARBA00015850"/>
    </source>
</evidence>
<sequence length="265" mass="26442">MSGLRLPDPLRLALGTLTVVRVPPPTRLDRETAGRAMLLAPLAALPLALLVLVVCLAGRLLGAPLLVTAGVALGLLALGSRGMHLDGLADTADGLASAYDRDRALEVMRRGDVGPAGAVTLVLVLLVQAAALADVLRADRWTAAAAPAVAVLVSRAVLPLACRRGLPAARPEGLGSTVAGSIAPFAAVLVLALTAGVGALALGWQAAEDVPRWLAGPLATATAAVAALGLLARCRARLGGVTGDVLGAAVEVALTAALVVLSLLV</sequence>
<comment type="similarity">
    <text evidence="4 19">Belongs to the CobS family.</text>
</comment>
<evidence type="ECO:0000256" key="8">
    <source>
        <dbReference type="ARBA" id="ARBA00022573"/>
    </source>
</evidence>
<comment type="catalytic activity">
    <reaction evidence="18 19">
        <text>alpha-ribazole 5'-phosphate + adenosylcob(III)inamide-GDP = adenosylcob(III)alamin 5'-phosphate + GMP + H(+)</text>
        <dbReference type="Rhea" id="RHEA:23560"/>
        <dbReference type="ChEBI" id="CHEBI:15378"/>
        <dbReference type="ChEBI" id="CHEBI:57918"/>
        <dbReference type="ChEBI" id="CHEBI:58115"/>
        <dbReference type="ChEBI" id="CHEBI:60487"/>
        <dbReference type="ChEBI" id="CHEBI:60493"/>
        <dbReference type="EC" id="2.7.8.26"/>
    </reaction>
</comment>
<evidence type="ECO:0000256" key="19">
    <source>
        <dbReference type="HAMAP-Rule" id="MF_00719"/>
    </source>
</evidence>
<feature type="transmembrane region" description="Helical" evidence="19">
    <location>
        <begin position="113"/>
        <end position="135"/>
    </location>
</feature>
<keyword evidence="11 19" id="KW-0460">Magnesium</keyword>
<dbReference type="Pfam" id="PF02654">
    <property type="entry name" value="CobS"/>
    <property type="match status" value="1"/>
</dbReference>
<feature type="transmembrane region" description="Helical" evidence="19">
    <location>
        <begin position="36"/>
        <end position="54"/>
    </location>
</feature>
<keyword evidence="9 19" id="KW-0808">Transferase</keyword>
<evidence type="ECO:0000256" key="10">
    <source>
        <dbReference type="ARBA" id="ARBA00022692"/>
    </source>
</evidence>
<accession>A0ABQ6JQM8</accession>
<keyword evidence="21" id="KW-1185">Reference proteome</keyword>
<evidence type="ECO:0000256" key="7">
    <source>
        <dbReference type="ARBA" id="ARBA00022475"/>
    </source>
</evidence>
<comment type="subcellular location">
    <subcellularLocation>
        <location evidence="2 19">Cell membrane</location>
        <topology evidence="2 19">Multi-pass membrane protein</topology>
    </subcellularLocation>
</comment>
<organism evidence="20 21">
    <name type="scientific">Angustibacter aerolatus</name>
    <dbReference type="NCBI Taxonomy" id="1162965"/>
    <lineage>
        <taxon>Bacteria</taxon>
        <taxon>Bacillati</taxon>
        <taxon>Actinomycetota</taxon>
        <taxon>Actinomycetes</taxon>
        <taxon>Kineosporiales</taxon>
        <taxon>Kineosporiaceae</taxon>
    </lineage>
</organism>
<evidence type="ECO:0000256" key="17">
    <source>
        <dbReference type="ARBA" id="ARBA00048623"/>
    </source>
</evidence>
<dbReference type="HAMAP" id="MF_00719">
    <property type="entry name" value="CobS"/>
    <property type="match status" value="1"/>
</dbReference>
<evidence type="ECO:0000313" key="20">
    <source>
        <dbReference type="EMBL" id="GMA89020.1"/>
    </source>
</evidence>
<evidence type="ECO:0000256" key="15">
    <source>
        <dbReference type="ARBA" id="ARBA00032605"/>
    </source>
</evidence>
<keyword evidence="10 19" id="KW-0812">Transmembrane</keyword>
<evidence type="ECO:0000256" key="12">
    <source>
        <dbReference type="ARBA" id="ARBA00022989"/>
    </source>
</evidence>
<feature type="transmembrane region" description="Helical" evidence="19">
    <location>
        <begin position="182"/>
        <end position="207"/>
    </location>
</feature>
<evidence type="ECO:0000256" key="3">
    <source>
        <dbReference type="ARBA" id="ARBA00004663"/>
    </source>
</evidence>
<feature type="transmembrane region" description="Helical" evidence="19">
    <location>
        <begin position="245"/>
        <end position="264"/>
    </location>
</feature>
<comment type="catalytic activity">
    <reaction evidence="17 19">
        <text>alpha-ribazole + adenosylcob(III)inamide-GDP = adenosylcob(III)alamin + GMP + H(+)</text>
        <dbReference type="Rhea" id="RHEA:16049"/>
        <dbReference type="ChEBI" id="CHEBI:10329"/>
        <dbReference type="ChEBI" id="CHEBI:15378"/>
        <dbReference type="ChEBI" id="CHEBI:18408"/>
        <dbReference type="ChEBI" id="CHEBI:58115"/>
        <dbReference type="ChEBI" id="CHEBI:60487"/>
        <dbReference type="EC" id="2.7.8.26"/>
    </reaction>
</comment>
<gene>
    <name evidence="19 20" type="primary">cobS</name>
    <name evidence="20" type="ORF">GCM10025868_42700</name>
</gene>
<keyword evidence="12 19" id="KW-1133">Transmembrane helix</keyword>
<feature type="transmembrane region" description="Helical" evidence="19">
    <location>
        <begin position="213"/>
        <end position="233"/>
    </location>
</feature>
<evidence type="ECO:0000313" key="21">
    <source>
        <dbReference type="Proteomes" id="UP001157017"/>
    </source>
</evidence>
<comment type="cofactor">
    <cofactor evidence="1 19">
        <name>Mg(2+)</name>
        <dbReference type="ChEBI" id="CHEBI:18420"/>
    </cofactor>
</comment>
<name>A0ABQ6JQM8_9ACTN</name>
<keyword evidence="13 19" id="KW-0472">Membrane</keyword>
<dbReference type="PANTHER" id="PTHR34148">
    <property type="entry name" value="ADENOSYLCOBINAMIDE-GDP RIBAZOLETRANSFERASE"/>
    <property type="match status" value="1"/>
</dbReference>
<keyword evidence="7 19" id="KW-1003">Cell membrane</keyword>
<evidence type="ECO:0000256" key="1">
    <source>
        <dbReference type="ARBA" id="ARBA00001946"/>
    </source>
</evidence>
<dbReference type="EC" id="2.7.8.26" evidence="5 19"/>
<evidence type="ECO:0000256" key="13">
    <source>
        <dbReference type="ARBA" id="ARBA00023136"/>
    </source>
</evidence>
<evidence type="ECO:0000256" key="5">
    <source>
        <dbReference type="ARBA" id="ARBA00013200"/>
    </source>
</evidence>
<feature type="transmembrane region" description="Helical" evidence="19">
    <location>
        <begin position="60"/>
        <end position="78"/>
    </location>
</feature>
<comment type="pathway">
    <text evidence="3 19">Cofactor biosynthesis; adenosylcobalamin biosynthesis; adenosylcobalamin from cob(II)yrinate a,c-diamide: step 7/7.</text>
</comment>
<reference evidence="21" key="1">
    <citation type="journal article" date="2019" name="Int. J. Syst. Evol. Microbiol.">
        <title>The Global Catalogue of Microorganisms (GCM) 10K type strain sequencing project: providing services to taxonomists for standard genome sequencing and annotation.</title>
        <authorList>
            <consortium name="The Broad Institute Genomics Platform"/>
            <consortium name="The Broad Institute Genome Sequencing Center for Infectious Disease"/>
            <person name="Wu L."/>
            <person name="Ma J."/>
        </authorList>
    </citation>
    <scope>NUCLEOTIDE SEQUENCE [LARGE SCALE GENOMIC DNA]</scope>
    <source>
        <strain evidence="21">NBRC 108730</strain>
    </source>
</reference>
<protein>
    <recommendedName>
        <fullName evidence="6 19">Adenosylcobinamide-GDP ribazoletransferase</fullName>
        <ecNumber evidence="5 19">2.7.8.26</ecNumber>
    </recommendedName>
    <alternativeName>
        <fullName evidence="16 19">Cobalamin synthase</fullName>
    </alternativeName>
    <alternativeName>
        <fullName evidence="15 19">Cobalamin-5'-phosphate synthase</fullName>
    </alternativeName>
</protein>
<evidence type="ECO:0000256" key="14">
    <source>
        <dbReference type="ARBA" id="ARBA00025228"/>
    </source>
</evidence>
<comment type="function">
    <text evidence="14 19">Joins adenosylcobinamide-GDP and alpha-ribazole to generate adenosylcobalamin (Ado-cobalamin). Also synthesizes adenosylcobalamin 5'-phosphate from adenosylcobinamide-GDP and alpha-ribazole 5'-phosphate.</text>
</comment>
<evidence type="ECO:0000256" key="4">
    <source>
        <dbReference type="ARBA" id="ARBA00010561"/>
    </source>
</evidence>
<dbReference type="PANTHER" id="PTHR34148:SF1">
    <property type="entry name" value="ADENOSYLCOBINAMIDE-GDP RIBAZOLETRANSFERASE"/>
    <property type="match status" value="1"/>
</dbReference>
<dbReference type="EMBL" id="BSUZ01000001">
    <property type="protein sequence ID" value="GMA89020.1"/>
    <property type="molecule type" value="Genomic_DNA"/>
</dbReference>
<dbReference type="Proteomes" id="UP001157017">
    <property type="component" value="Unassembled WGS sequence"/>
</dbReference>
<proteinExistence type="inferred from homology"/>